<evidence type="ECO:0000256" key="1">
    <source>
        <dbReference type="SAM" id="SignalP"/>
    </source>
</evidence>
<dbReference type="EMBL" id="JZSH01000087">
    <property type="protein sequence ID" value="KJF77950.1"/>
    <property type="molecule type" value="Genomic_DNA"/>
</dbReference>
<evidence type="ECO:0000313" key="2">
    <source>
        <dbReference type="EMBL" id="KJF77950.1"/>
    </source>
</evidence>
<proteinExistence type="predicted"/>
<feature type="chain" id="PRO_5002332344" description="Autotransporter outer membrane beta-barrel domain-containing protein" evidence="1">
    <location>
        <begin position="21"/>
        <end position="209"/>
    </location>
</feature>
<gene>
    <name evidence="2" type="ORF">UA45_09245</name>
</gene>
<evidence type="ECO:0000313" key="3">
    <source>
        <dbReference type="Proteomes" id="UP000032582"/>
    </source>
</evidence>
<dbReference type="PATRIC" id="fig|582.24.peg.2874"/>
<comment type="caution">
    <text evidence="2">The sequence shown here is derived from an EMBL/GenBank/DDBJ whole genome shotgun (WGS) entry which is preliminary data.</text>
</comment>
<dbReference type="AlphaFoldDB" id="A0A0D8L7P0"/>
<protein>
    <recommendedName>
        <fullName evidence="4">Autotransporter outer membrane beta-barrel domain-containing protein</fullName>
    </recommendedName>
</protein>
<name>A0A0D8L7P0_MORMO</name>
<organism evidence="2 3">
    <name type="scientific">Morganella morganii</name>
    <name type="common">Proteus morganii</name>
    <dbReference type="NCBI Taxonomy" id="582"/>
    <lineage>
        <taxon>Bacteria</taxon>
        <taxon>Pseudomonadati</taxon>
        <taxon>Pseudomonadota</taxon>
        <taxon>Gammaproteobacteria</taxon>
        <taxon>Enterobacterales</taxon>
        <taxon>Morganellaceae</taxon>
        <taxon>Morganella</taxon>
    </lineage>
</organism>
<evidence type="ECO:0008006" key="4">
    <source>
        <dbReference type="Google" id="ProtNLM"/>
    </source>
</evidence>
<sequence>MKFKLSQITVLVVSALSASAAISATINETVNVNNNTPGPVITGHNNSNDTIKYTGTVSNSPNTTTFVGRESATQSSVYYTNVTDGSGNVIGTRANYDYKYYYSPVEVDGLTITDSSVRINGKADNLTVNGDSVVTITGNDAYDQYQGANYQNPSDASSQYTPARHGFTNNRQDEVIISTGNGTYNDNSKQYLDGQHIGDVKPTTAMVQA</sequence>
<accession>A0A0D8L7P0</accession>
<feature type="signal peptide" evidence="1">
    <location>
        <begin position="1"/>
        <end position="20"/>
    </location>
</feature>
<reference evidence="2 3" key="1">
    <citation type="submission" date="2015-02" db="EMBL/GenBank/DDBJ databases">
        <title>Whole genome shotgun sequencing of cultured foodborne pathogen.</title>
        <authorList>
            <person name="Timme R."/>
            <person name="Allard M.W."/>
            <person name="Strain E."/>
            <person name="Evans P.S."/>
            <person name="Brown E."/>
        </authorList>
    </citation>
    <scope>NUCLEOTIDE SEQUENCE [LARGE SCALE GENOMIC DNA]</scope>
    <source>
        <strain evidence="2 3">GCSL-TSO-24</strain>
    </source>
</reference>
<dbReference type="Proteomes" id="UP000032582">
    <property type="component" value="Unassembled WGS sequence"/>
</dbReference>
<keyword evidence="1" id="KW-0732">Signal</keyword>